<dbReference type="SMART" id="SM00829">
    <property type="entry name" value="PKS_ER"/>
    <property type="match status" value="1"/>
</dbReference>
<dbReference type="Pfam" id="PF08242">
    <property type="entry name" value="Methyltransf_12"/>
    <property type="match status" value="1"/>
</dbReference>
<dbReference type="SUPFAM" id="SSF56801">
    <property type="entry name" value="Acetyl-CoA synthetase-like"/>
    <property type="match status" value="2"/>
</dbReference>
<dbReference type="InterPro" id="IPR000873">
    <property type="entry name" value="AMP-dep_synth/lig_dom"/>
</dbReference>
<dbReference type="CDD" id="cd05195">
    <property type="entry name" value="enoyl_red"/>
    <property type="match status" value="1"/>
</dbReference>
<dbReference type="InterPro" id="IPR041464">
    <property type="entry name" value="TubC_N"/>
</dbReference>
<dbReference type="InterPro" id="IPR016036">
    <property type="entry name" value="Malonyl_transacylase_ACP-bd"/>
</dbReference>
<reference evidence="17" key="1">
    <citation type="journal article" date="2017" name="Proc. Natl. Acad. Sci. U.S.A.">
        <title>Comparative genomics uncovers the prolific and distinctive metabolic potential of the cyanobacterial genus Moorea.</title>
        <authorList>
            <person name="Leao T."/>
            <person name="Castelao G."/>
            <person name="Korobeynikov A."/>
            <person name="Monroe E.A."/>
            <person name="Podell S."/>
            <person name="Glukhov E."/>
            <person name="Allen E.E."/>
            <person name="Gerwick W.H."/>
            <person name="Gerwick L."/>
        </authorList>
    </citation>
    <scope>NUCLEOTIDE SEQUENCE</scope>
    <source>
        <strain evidence="17">JHB</strain>
    </source>
</reference>
<dbReference type="Gene3D" id="3.40.47.10">
    <property type="match status" value="1"/>
</dbReference>
<dbReference type="InterPro" id="IPR045851">
    <property type="entry name" value="AMP-bd_C_sf"/>
</dbReference>
<dbReference type="Gene3D" id="3.30.559.30">
    <property type="entry name" value="Nonribosomal peptide synthetase, condensation domain"/>
    <property type="match status" value="1"/>
</dbReference>
<dbReference type="InterPro" id="IPR023213">
    <property type="entry name" value="CAT-like_dom_sf"/>
</dbReference>
<dbReference type="SMART" id="SM00823">
    <property type="entry name" value="PKS_PP"/>
    <property type="match status" value="2"/>
</dbReference>
<dbReference type="Gene3D" id="3.30.559.10">
    <property type="entry name" value="Chloramphenicol acetyltransferase-like domain"/>
    <property type="match status" value="1"/>
</dbReference>
<dbReference type="InterPro" id="IPR009081">
    <property type="entry name" value="PP-bd_ACP"/>
</dbReference>
<feature type="domain" description="Carrier" evidence="14">
    <location>
        <begin position="1840"/>
        <end position="1915"/>
    </location>
</feature>
<keyword evidence="6" id="KW-0677">Repeat</keyword>
<keyword evidence="9" id="KW-0443">Lipid metabolism</keyword>
<dbReference type="Gene3D" id="3.90.180.10">
    <property type="entry name" value="Medium-chain alcohol dehydrogenases, catalytic domain"/>
    <property type="match status" value="1"/>
</dbReference>
<dbReference type="GO" id="GO:0031177">
    <property type="term" value="F:phosphopantetheine binding"/>
    <property type="evidence" value="ECO:0007669"/>
    <property type="project" value="InterPro"/>
</dbReference>
<feature type="active site" description="Proton acceptor; for dehydratase activity" evidence="12">
    <location>
        <position position="2878"/>
    </location>
</feature>
<evidence type="ECO:0000256" key="12">
    <source>
        <dbReference type="PROSITE-ProRule" id="PRU01363"/>
    </source>
</evidence>
<gene>
    <name evidence="17" type="ORF">BJP36_43435</name>
</gene>
<dbReference type="InterPro" id="IPR006162">
    <property type="entry name" value="Ppantetheine_attach_site"/>
</dbReference>
<dbReference type="InterPro" id="IPR020806">
    <property type="entry name" value="PKS_PP-bd"/>
</dbReference>
<comment type="pathway">
    <text evidence="2">Secondary metabolite biosynthesis; terpenoid biosynthesis.</text>
</comment>
<dbReference type="SUPFAM" id="SSF53335">
    <property type="entry name" value="S-adenosyl-L-methionine-dependent methyltransferases"/>
    <property type="match status" value="1"/>
</dbReference>
<dbReference type="Pfam" id="PF22621">
    <property type="entry name" value="CurL-like_PKS_C"/>
    <property type="match status" value="1"/>
</dbReference>
<evidence type="ECO:0000259" key="14">
    <source>
        <dbReference type="PROSITE" id="PS50075"/>
    </source>
</evidence>
<dbReference type="InterPro" id="IPR020845">
    <property type="entry name" value="AMP-binding_CS"/>
</dbReference>
<dbReference type="Pfam" id="PF00550">
    <property type="entry name" value="PP-binding"/>
    <property type="match status" value="2"/>
</dbReference>
<name>A0A9Q9UVU8_MOOP1</name>
<dbReference type="InterPro" id="IPR001227">
    <property type="entry name" value="Ac_transferase_dom_sf"/>
</dbReference>
<dbReference type="InterPro" id="IPR049490">
    <property type="entry name" value="C883_1060-like_KR_N"/>
</dbReference>
<dbReference type="InterPro" id="IPR014043">
    <property type="entry name" value="Acyl_transferase_dom"/>
</dbReference>
<dbReference type="Pfam" id="PF14765">
    <property type="entry name" value="PS-DH"/>
    <property type="match status" value="1"/>
</dbReference>
<dbReference type="PROSITE" id="PS00012">
    <property type="entry name" value="PHOSPHOPANTETHEINE"/>
    <property type="match status" value="1"/>
</dbReference>
<dbReference type="InterPro" id="IPR029063">
    <property type="entry name" value="SAM-dependent_MTases_sf"/>
</dbReference>
<dbReference type="InterPro" id="IPR049551">
    <property type="entry name" value="PKS_DH_C"/>
</dbReference>
<evidence type="ECO:0000256" key="3">
    <source>
        <dbReference type="ARBA" id="ARBA00022450"/>
    </source>
</evidence>
<feature type="active site" description="Proton donor; for dehydratase activity" evidence="12">
    <location>
        <position position="3050"/>
    </location>
</feature>
<evidence type="ECO:0000256" key="4">
    <source>
        <dbReference type="ARBA" id="ARBA00022553"/>
    </source>
</evidence>
<dbReference type="InterPro" id="IPR014030">
    <property type="entry name" value="Ketoacyl_synth_N"/>
</dbReference>
<dbReference type="CDD" id="cd19531">
    <property type="entry name" value="LCL_NRPS-like"/>
    <property type="match status" value="1"/>
</dbReference>
<evidence type="ECO:0000256" key="8">
    <source>
        <dbReference type="ARBA" id="ARBA00022857"/>
    </source>
</evidence>
<evidence type="ECO:0000256" key="5">
    <source>
        <dbReference type="ARBA" id="ARBA00022679"/>
    </source>
</evidence>
<feature type="domain" description="Ketosynthase family 3 (KS3)" evidence="15">
    <location>
        <begin position="1934"/>
        <end position="2361"/>
    </location>
</feature>
<feature type="region of interest" description="N-terminal hotdog fold" evidence="12">
    <location>
        <begin position="2845"/>
        <end position="2974"/>
    </location>
</feature>
<dbReference type="InterPro" id="IPR001242">
    <property type="entry name" value="Condensation_dom"/>
</dbReference>
<feature type="region of interest" description="Disordered" evidence="13">
    <location>
        <begin position="1825"/>
        <end position="1846"/>
    </location>
</feature>
<dbReference type="CDD" id="cd00833">
    <property type="entry name" value="PKS"/>
    <property type="match status" value="1"/>
</dbReference>
<comment type="cofactor">
    <cofactor evidence="1">
        <name>pantetheine 4'-phosphate</name>
        <dbReference type="ChEBI" id="CHEBI:47942"/>
    </cofactor>
</comment>
<dbReference type="InterPro" id="IPR044894">
    <property type="entry name" value="TubC_N_sf"/>
</dbReference>
<dbReference type="InterPro" id="IPR049552">
    <property type="entry name" value="PKS_DH_N"/>
</dbReference>
<dbReference type="SMART" id="SM00827">
    <property type="entry name" value="PKS_AT"/>
    <property type="match status" value="1"/>
</dbReference>
<dbReference type="InterPro" id="IPR020807">
    <property type="entry name" value="PKS_DH"/>
</dbReference>
<feature type="domain" description="Carrier" evidence="14">
    <location>
        <begin position="4393"/>
        <end position="4468"/>
    </location>
</feature>
<feature type="domain" description="PKS/mFAS DH" evidence="16">
    <location>
        <begin position="2845"/>
        <end position="3132"/>
    </location>
</feature>
<dbReference type="FunFam" id="3.40.366.10:FF:000002">
    <property type="entry name" value="Probable polyketide synthase 2"/>
    <property type="match status" value="1"/>
</dbReference>
<dbReference type="PANTHER" id="PTHR43775">
    <property type="entry name" value="FATTY ACID SYNTHASE"/>
    <property type="match status" value="1"/>
</dbReference>
<dbReference type="SUPFAM" id="SSF55048">
    <property type="entry name" value="Probable ACP-binding domain of malonyl-CoA ACP transacylase"/>
    <property type="match status" value="1"/>
</dbReference>
<organism evidence="17">
    <name type="scientific">Moorena producens (strain JHB)</name>
    <dbReference type="NCBI Taxonomy" id="1454205"/>
    <lineage>
        <taxon>Bacteria</taxon>
        <taxon>Bacillati</taxon>
        <taxon>Cyanobacteriota</taxon>
        <taxon>Cyanophyceae</taxon>
        <taxon>Coleofasciculales</taxon>
        <taxon>Coleofasciculaceae</taxon>
        <taxon>Moorena</taxon>
    </lineage>
</organism>
<dbReference type="Pfam" id="PF18558">
    <property type="entry name" value="HTH_51"/>
    <property type="match status" value="1"/>
</dbReference>
<dbReference type="InterPro" id="IPR013968">
    <property type="entry name" value="PKS_KR"/>
</dbReference>
<dbReference type="EMBL" id="CP017708">
    <property type="protein sequence ID" value="WAN69215.1"/>
    <property type="molecule type" value="Genomic_DNA"/>
</dbReference>
<dbReference type="PROSITE" id="PS52004">
    <property type="entry name" value="KS3_2"/>
    <property type="match status" value="1"/>
</dbReference>
<dbReference type="InterPro" id="IPR049900">
    <property type="entry name" value="PKS_mFAS_DH"/>
</dbReference>
<dbReference type="SUPFAM" id="SSF52777">
    <property type="entry name" value="CoA-dependent acyltransferases"/>
    <property type="match status" value="2"/>
</dbReference>
<dbReference type="InterPro" id="IPR036291">
    <property type="entry name" value="NAD(P)-bd_dom_sf"/>
</dbReference>
<dbReference type="InterPro" id="IPR013217">
    <property type="entry name" value="Methyltransf_12"/>
</dbReference>
<dbReference type="Gene3D" id="3.40.366.10">
    <property type="entry name" value="Malonyl-Coenzyme A Acyl Carrier Protein, domain 2"/>
    <property type="match status" value="1"/>
</dbReference>
<dbReference type="FunFam" id="3.40.50.720:FF:000209">
    <property type="entry name" value="Polyketide synthase Pks12"/>
    <property type="match status" value="1"/>
</dbReference>
<evidence type="ECO:0000256" key="10">
    <source>
        <dbReference type="ARBA" id="ARBA00023268"/>
    </source>
</evidence>
<keyword evidence="7" id="KW-0276">Fatty acid metabolism</keyword>
<dbReference type="Pfam" id="PF00698">
    <property type="entry name" value="Acyl_transf_1"/>
    <property type="match status" value="1"/>
</dbReference>
<dbReference type="InterPro" id="IPR018201">
    <property type="entry name" value="Ketoacyl_synth_AS"/>
</dbReference>
<dbReference type="InterPro" id="IPR050091">
    <property type="entry name" value="PKS_NRPS_Biosynth_Enz"/>
</dbReference>
<dbReference type="SMART" id="SM00822">
    <property type="entry name" value="PKS_KR"/>
    <property type="match status" value="2"/>
</dbReference>
<dbReference type="Gene3D" id="3.10.129.110">
    <property type="entry name" value="Polyketide synthase dehydratase"/>
    <property type="match status" value="1"/>
</dbReference>
<dbReference type="InterPro" id="IPR020841">
    <property type="entry name" value="PKS_Beta-ketoAc_synthase_dom"/>
</dbReference>
<dbReference type="Gene3D" id="3.30.70.3290">
    <property type="match status" value="1"/>
</dbReference>
<protein>
    <submittedName>
        <fullName evidence="17">SDR family NAD(P)-dependent oxidoreductase</fullName>
    </submittedName>
</protein>
<dbReference type="InterPro" id="IPR013154">
    <property type="entry name" value="ADH-like_N"/>
</dbReference>
<dbReference type="Pfam" id="PF21089">
    <property type="entry name" value="PKS_DH_N"/>
    <property type="match status" value="1"/>
</dbReference>
<dbReference type="Pfam" id="PF02801">
    <property type="entry name" value="Ketoacyl-synt_C"/>
    <property type="match status" value="1"/>
</dbReference>
<evidence type="ECO:0000256" key="9">
    <source>
        <dbReference type="ARBA" id="ARBA00023098"/>
    </source>
</evidence>
<dbReference type="Gene3D" id="3.40.50.720">
    <property type="entry name" value="NAD(P)-binding Rossmann-like Domain"/>
    <property type="match status" value="4"/>
</dbReference>
<evidence type="ECO:0000313" key="17">
    <source>
        <dbReference type="EMBL" id="WAN69215.1"/>
    </source>
</evidence>
<dbReference type="Pfam" id="PF00668">
    <property type="entry name" value="Condensation"/>
    <property type="match status" value="1"/>
</dbReference>
<dbReference type="GO" id="GO:0009403">
    <property type="term" value="P:toxin biosynthetic process"/>
    <property type="evidence" value="ECO:0007669"/>
    <property type="project" value="UniProtKB-ARBA"/>
</dbReference>
<feature type="region of interest" description="C-terminal hotdog fold" evidence="12">
    <location>
        <begin position="2989"/>
        <end position="3132"/>
    </location>
</feature>
<accession>A0A9Q9UVU8</accession>
<evidence type="ECO:0000259" key="16">
    <source>
        <dbReference type="PROSITE" id="PS52019"/>
    </source>
</evidence>
<dbReference type="PROSITE" id="PS52019">
    <property type="entry name" value="PKS_MFAS_DH"/>
    <property type="match status" value="1"/>
</dbReference>
<dbReference type="InterPro" id="IPR042099">
    <property type="entry name" value="ANL_N_sf"/>
</dbReference>
<dbReference type="Pfam" id="PF00109">
    <property type="entry name" value="ketoacyl-synt"/>
    <property type="match status" value="1"/>
</dbReference>
<dbReference type="CDD" id="cd02440">
    <property type="entry name" value="AdoMet_MTases"/>
    <property type="match status" value="1"/>
</dbReference>
<reference evidence="17" key="2">
    <citation type="submission" date="2022-10" db="EMBL/GenBank/DDBJ databases">
        <authorList>
            <person name="Ngo T.-E."/>
        </authorList>
    </citation>
    <scope>NUCLEOTIDE SEQUENCE</scope>
    <source>
        <strain evidence="17">JHB</strain>
    </source>
</reference>
<evidence type="ECO:0000256" key="6">
    <source>
        <dbReference type="ARBA" id="ARBA00022737"/>
    </source>
</evidence>
<dbReference type="Gene3D" id="1.10.10.1830">
    <property type="entry name" value="Non-ribosomal peptide synthase, adenylation domain"/>
    <property type="match status" value="1"/>
</dbReference>
<dbReference type="FunFam" id="3.40.47.10:FF:000042">
    <property type="entry name" value="Polyketide synthase Pks13"/>
    <property type="match status" value="1"/>
</dbReference>
<dbReference type="SUPFAM" id="SSF52151">
    <property type="entry name" value="FabD/lysophospholipase-like"/>
    <property type="match status" value="1"/>
</dbReference>
<dbReference type="InterPro" id="IPR020843">
    <property type="entry name" value="ER"/>
</dbReference>
<dbReference type="PROSITE" id="PS50075">
    <property type="entry name" value="CARRIER"/>
    <property type="match status" value="2"/>
</dbReference>
<dbReference type="Proteomes" id="UP000176944">
    <property type="component" value="Chromosome"/>
</dbReference>
<dbReference type="Gene3D" id="1.10.1200.10">
    <property type="entry name" value="ACP-like"/>
    <property type="match status" value="2"/>
</dbReference>
<keyword evidence="10" id="KW-0511">Multifunctional enzyme</keyword>
<dbReference type="GO" id="GO:0004315">
    <property type="term" value="F:3-oxoacyl-[acyl-carrier-protein] synthase activity"/>
    <property type="evidence" value="ECO:0007669"/>
    <property type="project" value="InterPro"/>
</dbReference>
<keyword evidence="5" id="KW-0808">Transferase</keyword>
<dbReference type="Pfam" id="PF08659">
    <property type="entry name" value="KR"/>
    <property type="match status" value="2"/>
</dbReference>
<dbReference type="InterPro" id="IPR041068">
    <property type="entry name" value="HTH_51"/>
</dbReference>
<dbReference type="SMART" id="SM00825">
    <property type="entry name" value="PKS_KS"/>
    <property type="match status" value="1"/>
</dbReference>
<proteinExistence type="predicted"/>
<keyword evidence="4" id="KW-0597">Phosphoprotein</keyword>
<dbReference type="Pfam" id="PF21394">
    <property type="entry name" value="Beta-ketacyl_N"/>
    <property type="match status" value="2"/>
</dbReference>
<dbReference type="Pfam" id="PF08240">
    <property type="entry name" value="ADH_N"/>
    <property type="match status" value="1"/>
</dbReference>
<evidence type="ECO:0000256" key="11">
    <source>
        <dbReference type="ARBA" id="ARBA00023315"/>
    </source>
</evidence>
<dbReference type="InterPro" id="IPR016035">
    <property type="entry name" value="Acyl_Trfase/lysoPLipase"/>
</dbReference>
<dbReference type="InterPro" id="IPR042104">
    <property type="entry name" value="PKS_dehydratase_sf"/>
</dbReference>
<dbReference type="SUPFAM" id="SSF50129">
    <property type="entry name" value="GroES-like"/>
    <property type="match status" value="1"/>
</dbReference>
<keyword evidence="8" id="KW-0521">NADP</keyword>
<dbReference type="CDD" id="cd08955">
    <property type="entry name" value="KR_2_FAS_SDR_x"/>
    <property type="match status" value="1"/>
</dbReference>
<dbReference type="Gene3D" id="3.40.50.150">
    <property type="entry name" value="Vaccinia Virus protein VP39"/>
    <property type="match status" value="1"/>
</dbReference>
<dbReference type="InterPro" id="IPR036736">
    <property type="entry name" value="ACP-like_sf"/>
</dbReference>
<dbReference type="Pfam" id="PF18563">
    <property type="entry name" value="TubC_N"/>
    <property type="match status" value="1"/>
</dbReference>
<keyword evidence="11" id="KW-0012">Acyltransferase</keyword>
<dbReference type="SMART" id="SM00826">
    <property type="entry name" value="PKS_DH"/>
    <property type="match status" value="1"/>
</dbReference>
<dbReference type="SUPFAM" id="SSF53901">
    <property type="entry name" value="Thiolase-like"/>
    <property type="match status" value="1"/>
</dbReference>
<dbReference type="GO" id="GO:0016491">
    <property type="term" value="F:oxidoreductase activity"/>
    <property type="evidence" value="ECO:0007669"/>
    <property type="project" value="InterPro"/>
</dbReference>
<dbReference type="CDD" id="cd08953">
    <property type="entry name" value="KR_2_SDR_x"/>
    <property type="match status" value="1"/>
</dbReference>
<sequence length="4497" mass="497764">MNLKQVLYQISSQGIKIWAEGDQLKINAPKGALTAEIRDIISQNKIELLRLIQQKSHNFSAQSIPLISVNRNEHFTLSYQQERLWSVNQLIPDSAALNISQTIRLEGLIDIQVLQESLNKIVSRHEILRTSFALKEGSLVQVPIPELDISISVENYHGLSTNEITAVIEENIGQESLKNFDLSQAPLFSFKLLQFSDTDAVLILVFHHIIIDVLSINLLIRELLTLYDYSLDKKHSPLTGLDIQYGDYAVWQRQWLQGEVLEKGLNFWKKQLAGVSTLYPVPVDNFQLSPGFKGIQKTFNIPNTTLTAVQQLSSQYSITPVVLFLSVFYVLIFKYSLKQDIVLSFPVSGRVHHKLKSAIGFFADIILLRAKLDDNLTFKQLLYKVKEITLEAYANQNIPLNYVAEFIDAQTYQQYRSLFQILFDYIDIDGDINNQNYSNFSISNTIDGKLPTDIDLFFALLKDNQELKGLFTYNANLFEEDTITALIESYLLIIEQCLHFPETKVNELELSEKLKVRQVDIHSQSRKQALVETALKSIPEVQDYAILTRDNQQVAYVVVSGNFSIEKINSYLQHHLSPDLLPCAYVPISALPRTESGQVNEAVLGTLEVIDSDLIARWEEKLRSHPQIEQAAVVVQPHKTKATPPVHLLDLVPEASITGMFSATTTEVPSLEKVASQPENLTPVVPAFSDGGSLTIPDDAPLTLTEALIQTATRCQQKEIVYILSHKKQVSQTYSSLLAEAKCTLNGLRHQGLKAGDRIILQIECLRDYFPALWGCILGGIQPITVAVAKTYKQPNAVVKKLYNTWELLEHPPILASESLLDPLQNLQQLLPLSGVQVFSVQRMINYPPTEEIHHSQPDDVAFLQLTSGSTGVPKCIQETHQGIVTHIHAAQQFNGYQEEDVSLNWLPVEHVAPIVTCHFKDTYLGCQQIEVATDVVLANPIVWLDLLEKYRVSHTWTPNFGFKLVSDALSKVSHLSWDLSSVKFFMNAGEQVTPKVVREFLRLVAPFGVLSQAMQPAFGMADVCTCITYQNQFDSESAIHRIRKFSIGGQLIKGEATDTDVIEFTDLGAPVPGVQIRITDENNKLLPEGVIGRFQIKGNVVTPGYLNNPKANSEAFVGDGWFNSGDLGFILDGKLVLTGREKELIIINGVNYYCYDIEDIVNNIEGVEPAFAGAVSFSQPETGTEGLAIFFTPKQLQVEFNIELIKTIQREVSSQLGITPTYVIPISGAEFPKTTSGKIQRVRLKRMLEGGECQEAIKAIDIQLANNRTIPNWFYKKSWLLKEAIVSPYPQQVGLTLVFVDCLGLGHFLSNKLDKYDQPCIQVDFGSGFAQVNDRHYTIVPGNRQHYRKLFESIAVKKTPISRILHLGHYQDYTEEVADIESLEKSQYQGLFSLLHLVQALEQVQGTQHQVQLLFISSYIQSVQPTDNIAYEKATVLGLLQTIPQEMPWLSCTHIDLPVAEVEVNGNYIWQELCSVFNELEIEIAYRDGKRLVSGLGAVDLASESQQELPLKKGGIYLISGGLGRIGVEIAKYILEHYQARLILVGRTDIEQPNNGKPTQEEGDKLSEKMLAYQKLQQLPGEVVYQAVDICNLGQLQQVVAQAVSQLGGGQLDGVIHLAGMYHEQLLSSETQDSMSALLRPKVLGTWVLDQLLKDNANALFIHFSSIYGFFGATALAAYSAANSFQTAFCDRQKAQGKKQVYCLAWSIWDEKGMSRGYQIKKLSRLKGYHVIKPSQGMYSLLAALCHHHNNLIVGLDQSNLQIQRLSRDCHSLQQLTAYFAAKTTEFPVRQLQELEVRDRFGTLSQIMPSAFVQLEALPLTPDGQINRKRLREPDKSTTSQNETEQKIAGIWQEVIQIEEVGIYDNFFELGGTSIILIQVHSKLQEIFDINLKVVDLIAHPTVHSLSQFITGNGEAQSRKNRQVKPFNKLQDDNDVAIIGMSGRFPGAKNIEEFWDNLKNGVESISYLSDQQLGESGVGTDLLNNPNYVKVNGLISDIDLFDANFFNYSPREAKTIDPQQRLFLESAWEAIESSGYNPETYDGSIGVYAGGAMPTYLMSHLDDQSFIVLSNRSFEQMIGNDKDYLATRAAYKLNLTGPAINVQTACSTSLVAVHLACKSLLNGECNMALAGGVSIQIPQEVGYLYQEGMIASPDGHCRAFDARARGTVFGSGVGVVLLKRLQDAIADGDCIHAVIKGSAINNDGSLKLGYTAPSVEGQAAVILEAQAVAGVGAETITYVEAHGTGTELGDPIEIEALTRSFSQHTQKKQFCAVGSLKTNVGHLNTAAGVAGLIKTVLAIKHGLIPPSLNFEQPNPQIDFANSPFYVNTTLSQWKSNGSPRRAGISSFGVGGTNAHVVLQEAPIPVKSQKSKVTSEDDLERSLHILTLSGKTEKALEDLVSRYHHHLDTNPELDIANVCYTANTGRVHFNHRLAVVGSSQAELLEKLLQFQAENEVAGIFSGELPKKLTSRKVAFLFTGQGSQYVNMARKLYEQAPVFREALDQCHKILSSTETFQETSLLEILYPVDKDHSSSSLLDQTAYTQPALFAIEYALFKLWQSWGINPDVVMGHSVGEYVAATVAGVFSLEDGLKLIATRGRLMQQLPCGGEMVSVMANESKVRELITPYTEKVAIAAINAPLSIVISGASEDIGAICDKLEAEGIKTKRLQVSHAFHSPLMEPILAEFEAVAEQLSYNQPQIPLISNVTGEKATEKVITADYWVNHICQPVRFAQSMETLHQLGYEIFLEIGPKPILLGMGRQCLPEQFGVWLPSLREGVEEWQQMLSSLGQLYVKGAKVDWSEFDRDYARQKVVLPTYPFQRERYWIESNKSNRKKPYLSTEKNLHPLLGKRFYCAGQPQQIQFESLLAEDEPAYLKHHRVFGQALFPTTAYLEIALAAGGNRFKTDNLVVEDLVIPTGLILPEGEIKTVQTILTPSENQTYQWQVFTQQQQPHQDEPQWILHASGIIRAAAMDNGVATVDLEKYLTECNQPIEIPDHYQHYRQRGIEYGSSFQGIQQLWKGSNQALGKIELSPDLLPEVTDYQFHPALLDGALQVLIHALPETNTNQTYLPIGIEQLKVYSRPGLSVWAIASVTIETQENWTATLTLVNGTGEILATLFGLQVKLATPESLLGTEAFALSNCLYEVQWQHKGRFGRLLPPTYLPSLVEISEKLNLTLSQVSSQTDNDNYGQLLTELDKLSVEFVLQAFREMGWSYPVGKNFSAIEAIQQIRIVPSHHRLFSRLLEMLGEVGILKKTEEQWQVQQELGETNPTEKTKTLLSQYPQAQAELTLLNRCASQLSAVLRGAIDPVQLIFPEGDLTTATQLYQDSTGAKVMNSLVEKAIATALEKLPPQRGVRLLEIGAGTGGTTSYILPHLPPHQSEYVFTDIGALFTAKAQEKFRDYPFVSYQTLDIEQDPTAQGFIAHQYDLIIAANVLHATTSLEQTLSHVRQLLAPGGILVLLEGTTRQGWVDLIFGLLEGWWKFRDLEIRPDYPLLGGSQWQKLLRKSGFSLVVTVPETQQSNDVLSQQALIVAQADPTLTAAPQADSGNWLILADIEQVAQHLAHQLRSRGERCTLVYAAENYQQVTAEEFRINPHQPEDYQRLVQLLTADSTSLDGVIQCWSLEVGDQKNLNGEELERLSHIGCGTTLSLVQALVKADLSQPPRLWIVTQGAQPVPPKNPVVSGVAQASVWGMGKVISLEHPELKCVRIDLDPNQSLLEKSEALWAEIWSESIEDQVALREHSRYVARLIPTPQAIATETQLLKMPSQPFRLTITERGTLENFTLEPTPRRSPTPGEVEIRVRATGLNFLDVIASLGLLPQQVDGMSQQHLLSSDSFGGECAGEIVAVGEGVENLKIGEPVIALAPGSFSQYVTVSATIVAPKPDFLSFEQAAAIPANFLTAYYALHHVAKIAPGDKILIHAAAGGTGMAAVQIAQQAGAEVFATASSPKWEALKAMGVKQIMNSRTLEFAAEIMEKTQGKGVDIVLNSLTSGEFIAKSVSVVSPQGRFVEIAKRGVWESTEMATIRSDISYSVLDLAKVSQDQPQLIKSLLVEIIDKFNNGLLKSPPLTVFSMEEVVSAFRYMQQAKHIGKIIVTQTGLAKTGQPTNTATEMPLNFPEDGTYLITGGLGGLGLLVARWMVDKGAKHLVLVGRSSPNHAVVKKLAELEQAGASVVVEKADVSEFEAMGRVLSKINQSSLPLRGVIHSAGMLSDGVLQNQSWSSFEKVMAAKVQGAWHLHQLTKNQPMDFFVLFSSAASLLGSPGQGNHAAANAFLDSLAHYRRGLGLSGLSIHWGAVSQVGEAAERGADVKVQKQGMGAISPAGVLEALERLISTEAVEVGVVPINWSQWTARVYSWPFLAQWQQKIHTSEVSKSEFIEQLKAVLPSEQKELLTAHVRSQVARVLGISSAQSIGLEEGFFELGMDSLTSVELRNRLQGSLSCSIPSSLVFDYPTVGELVDYLAQKLLDKKEEPETIEESAQKLAKQLGLDLEVLQ</sequence>
<keyword evidence="3" id="KW-0596">Phosphopantetheine</keyword>
<dbReference type="Gene3D" id="3.30.300.30">
    <property type="match status" value="3"/>
</dbReference>
<dbReference type="Pfam" id="PF00501">
    <property type="entry name" value="AMP-binding"/>
    <property type="match status" value="1"/>
</dbReference>
<evidence type="ECO:0000256" key="7">
    <source>
        <dbReference type="ARBA" id="ARBA00022832"/>
    </source>
</evidence>
<dbReference type="GO" id="GO:0006633">
    <property type="term" value="P:fatty acid biosynthetic process"/>
    <property type="evidence" value="ECO:0007669"/>
    <property type="project" value="InterPro"/>
</dbReference>
<dbReference type="SMART" id="SM01294">
    <property type="entry name" value="PKS_PP_betabranch"/>
    <property type="match status" value="1"/>
</dbReference>
<dbReference type="PROSITE" id="PS00606">
    <property type="entry name" value="KS3_1"/>
    <property type="match status" value="1"/>
</dbReference>
<dbReference type="PROSITE" id="PS00455">
    <property type="entry name" value="AMP_BINDING"/>
    <property type="match status" value="1"/>
</dbReference>
<dbReference type="SUPFAM" id="SSF47336">
    <property type="entry name" value="ACP-like"/>
    <property type="match status" value="2"/>
</dbReference>
<dbReference type="InterPro" id="IPR057326">
    <property type="entry name" value="KR_dom"/>
</dbReference>
<dbReference type="InterPro" id="IPR014031">
    <property type="entry name" value="Ketoacyl_synth_C"/>
</dbReference>
<dbReference type="SUPFAM" id="SSF51735">
    <property type="entry name" value="NAD(P)-binding Rossmann-fold domains"/>
    <property type="match status" value="5"/>
</dbReference>
<evidence type="ECO:0000256" key="1">
    <source>
        <dbReference type="ARBA" id="ARBA00001957"/>
    </source>
</evidence>
<evidence type="ECO:0000259" key="15">
    <source>
        <dbReference type="PROSITE" id="PS52004"/>
    </source>
</evidence>
<dbReference type="PANTHER" id="PTHR43775:SF51">
    <property type="entry name" value="INACTIVE PHENOLPHTHIOCEROL SYNTHESIS POLYKETIDE SYNTHASE TYPE I PKS1-RELATED"/>
    <property type="match status" value="1"/>
</dbReference>
<evidence type="ECO:0000256" key="13">
    <source>
        <dbReference type="SAM" id="MobiDB-lite"/>
    </source>
</evidence>
<dbReference type="GO" id="GO:0004312">
    <property type="term" value="F:fatty acid synthase activity"/>
    <property type="evidence" value="ECO:0007669"/>
    <property type="project" value="TreeGrafter"/>
</dbReference>
<evidence type="ECO:0000256" key="2">
    <source>
        <dbReference type="ARBA" id="ARBA00004721"/>
    </source>
</evidence>
<dbReference type="Pfam" id="PF13602">
    <property type="entry name" value="ADH_zinc_N_2"/>
    <property type="match status" value="1"/>
</dbReference>
<dbReference type="Gene3D" id="3.40.50.12780">
    <property type="entry name" value="N-terminal domain of ligase-like"/>
    <property type="match status" value="1"/>
</dbReference>
<dbReference type="FunFam" id="1.10.1200.10:FF:000007">
    <property type="entry name" value="Probable polyketide synthase pks17"/>
    <property type="match status" value="1"/>
</dbReference>
<dbReference type="InterPro" id="IPR011032">
    <property type="entry name" value="GroES-like_sf"/>
</dbReference>
<dbReference type="InterPro" id="IPR016039">
    <property type="entry name" value="Thiolase-like"/>
</dbReference>